<dbReference type="PANTHER" id="PTHR11091">
    <property type="entry name" value="OXIDOREDUCTASE-RELATED"/>
    <property type="match status" value="1"/>
</dbReference>
<dbReference type="AlphaFoldDB" id="A0A131YK88"/>
<dbReference type="PANTHER" id="PTHR11091:SF0">
    <property type="entry name" value="MALATE DEHYDROGENASE"/>
    <property type="match status" value="1"/>
</dbReference>
<dbReference type="Gene3D" id="3.30.1370.60">
    <property type="entry name" value="Hypothetical oxidoreductase yiak, domain 2"/>
    <property type="match status" value="1"/>
</dbReference>
<accession>A0A131YK88</accession>
<organism evidence="3">
    <name type="scientific">Rhipicephalus appendiculatus</name>
    <name type="common">Brown ear tick</name>
    <dbReference type="NCBI Taxonomy" id="34631"/>
    <lineage>
        <taxon>Eukaryota</taxon>
        <taxon>Metazoa</taxon>
        <taxon>Ecdysozoa</taxon>
        <taxon>Arthropoda</taxon>
        <taxon>Chelicerata</taxon>
        <taxon>Arachnida</taxon>
        <taxon>Acari</taxon>
        <taxon>Parasitiformes</taxon>
        <taxon>Ixodida</taxon>
        <taxon>Ixodoidea</taxon>
        <taxon>Ixodidae</taxon>
        <taxon>Rhipicephalinae</taxon>
        <taxon>Rhipicephalus</taxon>
        <taxon>Rhipicephalus</taxon>
    </lineage>
</organism>
<keyword evidence="2" id="KW-0560">Oxidoreductase</keyword>
<dbReference type="Pfam" id="PF02615">
    <property type="entry name" value="Ldh_2"/>
    <property type="match status" value="1"/>
</dbReference>
<evidence type="ECO:0000313" key="3">
    <source>
        <dbReference type="EMBL" id="JAP79694.1"/>
    </source>
</evidence>
<dbReference type="InterPro" id="IPR036111">
    <property type="entry name" value="Mal/L-sulfo/L-lacto_DH-like_sf"/>
</dbReference>
<dbReference type="InterPro" id="IPR043143">
    <property type="entry name" value="Mal/L-sulf/L-lact_DH-like_NADP"/>
</dbReference>
<evidence type="ECO:0000256" key="1">
    <source>
        <dbReference type="ARBA" id="ARBA00006056"/>
    </source>
</evidence>
<dbReference type="InterPro" id="IPR003767">
    <property type="entry name" value="Malate/L-lactate_DH-like"/>
</dbReference>
<sequence>MMCLAAGAGWKRVVQRPWLRNVWCMTSSLNRKRTSPTLTERLGGTEVVVRLFLRSSVARSPFVRSSSIVTIRMAATSAQRDDAAGIVVPKEEMRAFIVRSMRKVGTEDAHAEALAEVLVAADYRGHFSHGLNRLQMYVTDIEKGVCEPSGKPVVVNELAATALVDGKNLLGPVVGKFCMELAIQKAQQAGIGWVVAKGSNHYGIAGYYSMMASSRGMIGMSCTNASPLVAPSGGRKKFLGTNPLSVAAPGKEGDSFVLDMATSAVALGKVEMQHRKGEQIPSGWAINGSGEVTNKPEEVMSDGALLPLGGTIETSGYKGYGLAMMVDLFCGILSGAHYGNNIRSWLNVKDPADLGQCFVAINPAAFAPGFEDRMQGLMNMARSQEPATPGVPVLVPGDPERQHMAKCDAQGGIRYHVNQIQFADDVAKKLGVEPPKRK</sequence>
<name>A0A131YK88_RHIAP</name>
<dbReference type="EMBL" id="GEDV01008863">
    <property type="protein sequence ID" value="JAP79694.1"/>
    <property type="molecule type" value="Transcribed_RNA"/>
</dbReference>
<protein>
    <submittedName>
        <fullName evidence="3">Malate dehydrogenase</fullName>
    </submittedName>
</protein>
<reference evidence="3" key="1">
    <citation type="journal article" date="2016" name="Ticks Tick Borne Dis.">
        <title>De novo assembly and annotation of the salivary gland transcriptome of Rhipicephalus appendiculatus male and female ticks during blood feeding.</title>
        <authorList>
            <person name="de Castro M.H."/>
            <person name="de Klerk D."/>
            <person name="Pienaar R."/>
            <person name="Latif A.A."/>
            <person name="Rees D.J."/>
            <person name="Mans B.J."/>
        </authorList>
    </citation>
    <scope>NUCLEOTIDE SEQUENCE</scope>
    <source>
        <tissue evidence="3">Salivary glands</tissue>
    </source>
</reference>
<dbReference type="GO" id="GO:0016491">
    <property type="term" value="F:oxidoreductase activity"/>
    <property type="evidence" value="ECO:0007669"/>
    <property type="project" value="UniProtKB-KW"/>
</dbReference>
<proteinExistence type="inferred from homology"/>
<dbReference type="SUPFAM" id="SSF89733">
    <property type="entry name" value="L-sulfolactate dehydrogenase-like"/>
    <property type="match status" value="1"/>
</dbReference>
<dbReference type="Gene3D" id="1.10.1530.10">
    <property type="match status" value="1"/>
</dbReference>
<dbReference type="InterPro" id="IPR043144">
    <property type="entry name" value="Mal/L-sulf/L-lact_DH-like_ah"/>
</dbReference>
<comment type="similarity">
    <text evidence="1">Belongs to the LDH2/MDH2 oxidoreductase family.</text>
</comment>
<evidence type="ECO:0000256" key="2">
    <source>
        <dbReference type="ARBA" id="ARBA00023002"/>
    </source>
</evidence>